<dbReference type="OrthoDB" id="8590480at2"/>
<accession>A0A2G8T826</accession>
<dbReference type="RefSeq" id="WP_099793476.1">
    <property type="nucleotide sequence ID" value="NZ_JBHLYV010000028.1"/>
</dbReference>
<organism evidence="1 2">
    <name type="scientific">Massilia eurypsychrophila</name>
    <dbReference type="NCBI Taxonomy" id="1485217"/>
    <lineage>
        <taxon>Bacteria</taxon>
        <taxon>Pseudomonadati</taxon>
        <taxon>Pseudomonadota</taxon>
        <taxon>Betaproteobacteria</taxon>
        <taxon>Burkholderiales</taxon>
        <taxon>Oxalobacteraceae</taxon>
        <taxon>Telluria group</taxon>
        <taxon>Massilia</taxon>
    </lineage>
</organism>
<dbReference type="EMBL" id="PDOC01000032">
    <property type="protein sequence ID" value="PIL42210.1"/>
    <property type="molecule type" value="Genomic_DNA"/>
</dbReference>
<evidence type="ECO:0008006" key="3">
    <source>
        <dbReference type="Google" id="ProtNLM"/>
    </source>
</evidence>
<name>A0A2G8T826_9BURK</name>
<dbReference type="AlphaFoldDB" id="A0A2G8T826"/>
<evidence type="ECO:0000313" key="2">
    <source>
        <dbReference type="Proteomes" id="UP000230390"/>
    </source>
</evidence>
<dbReference type="Proteomes" id="UP000230390">
    <property type="component" value="Unassembled WGS sequence"/>
</dbReference>
<sequence length="110" mass="12281">MLVSNAMKEQALGFGGLEFATFRLREGIGEDALLAACDKVDREFLQTETGIFGHLLLKGADGVYADVTFADTQARAQQVCAKWLEQAVALEYIALFDEQSVNMTFWERLR</sequence>
<comment type="caution">
    <text evidence="1">The sequence shown here is derived from an EMBL/GenBank/DDBJ whole genome shotgun (WGS) entry which is preliminary data.</text>
</comment>
<keyword evidence="2" id="KW-1185">Reference proteome</keyword>
<evidence type="ECO:0000313" key="1">
    <source>
        <dbReference type="EMBL" id="PIL42210.1"/>
    </source>
</evidence>
<gene>
    <name evidence="1" type="ORF">CR105_25405</name>
</gene>
<reference evidence="1 2" key="1">
    <citation type="submission" date="2017-10" db="EMBL/GenBank/DDBJ databases">
        <title>Massilia psychrophilum sp. nov., a novel purple-pigmented bacterium isolated from Tianshan glacier, Xinjiang Municipality, China.</title>
        <authorList>
            <person name="Wang H."/>
        </authorList>
    </citation>
    <scope>NUCLEOTIDE SEQUENCE [LARGE SCALE GENOMIC DNA]</scope>
    <source>
        <strain evidence="1 2">JCM 30074</strain>
    </source>
</reference>
<proteinExistence type="predicted"/>
<protein>
    <recommendedName>
        <fullName evidence="3">DUF4242 domain-containing protein</fullName>
    </recommendedName>
</protein>